<dbReference type="GeneID" id="44084431"/>
<gene>
    <name evidence="1" type="ORF">G3A49_13440</name>
</gene>
<evidence type="ECO:0000313" key="2">
    <source>
        <dbReference type="Proteomes" id="UP000465667"/>
    </source>
</evidence>
<reference evidence="1 2" key="1">
    <citation type="submission" date="2020-02" db="EMBL/GenBank/DDBJ databases">
        <title>Whole genome sequence of Haloferax alexandrinus pws1.</title>
        <authorList>
            <person name="Verma D.K."/>
            <person name="Gopal K."/>
            <person name="Prasad E.S."/>
        </authorList>
    </citation>
    <scope>NUCLEOTIDE SEQUENCE [LARGE SCALE GENOMIC DNA]</scope>
    <source>
        <strain evidence="2">wsp1</strain>
    </source>
</reference>
<dbReference type="KEGG" id="hale:G3A49_13440"/>
<dbReference type="EMBL" id="CP048738">
    <property type="protein sequence ID" value="QIB79080.1"/>
    <property type="molecule type" value="Genomic_DNA"/>
</dbReference>
<accession>A0A6C0UV65</accession>
<name>A0A6C0UV65_HALVO</name>
<sequence length="221" mass="24791">MTEVDGESGSRSSFTRSSPDGDYSGEFAAVLHGFKDEFDARGYEINSEIGYNRFHLQSYYSESMDHPCYDGSIGDITGDYYRVDFPDSSSTFDRHEPDRRDLNSDDTLNIPLNATFGVNYSPVPFFSATVGTSIELGYNDNSTITPDDYSKLEYDISGGTYADSQVDSGGVKFDIVDDGADPHDNVKVYCTAQQDYKWLCNRTYNYNSTPELYWAAFINVI</sequence>
<dbReference type="RefSeq" id="WP_163489353.1">
    <property type="nucleotide sequence ID" value="NZ_CP048738.1"/>
</dbReference>
<dbReference type="AlphaFoldDB" id="A0A6C0UV65"/>
<dbReference type="Proteomes" id="UP000465667">
    <property type="component" value="Chromosome"/>
</dbReference>
<protein>
    <submittedName>
        <fullName evidence="1">Uncharacterized protein</fullName>
    </submittedName>
</protein>
<proteinExistence type="predicted"/>
<organism evidence="1 2">
    <name type="scientific">Haloferax volcanii</name>
    <name type="common">Halobacterium volcanii</name>
    <dbReference type="NCBI Taxonomy" id="2246"/>
    <lineage>
        <taxon>Archaea</taxon>
        <taxon>Methanobacteriati</taxon>
        <taxon>Methanobacteriota</taxon>
        <taxon>Stenosarchaea group</taxon>
        <taxon>Halobacteria</taxon>
        <taxon>Halobacteriales</taxon>
        <taxon>Haloferacaceae</taxon>
        <taxon>Haloferax</taxon>
    </lineage>
</organism>
<evidence type="ECO:0000313" key="1">
    <source>
        <dbReference type="EMBL" id="QIB79080.1"/>
    </source>
</evidence>